<dbReference type="AlphaFoldDB" id="A0A918ARF7"/>
<organism evidence="4 5">
    <name type="scientific">Saccharothrix coeruleofusca</name>
    <dbReference type="NCBI Taxonomy" id="33919"/>
    <lineage>
        <taxon>Bacteria</taxon>
        <taxon>Bacillati</taxon>
        <taxon>Actinomycetota</taxon>
        <taxon>Actinomycetes</taxon>
        <taxon>Pseudonocardiales</taxon>
        <taxon>Pseudonocardiaceae</taxon>
        <taxon>Saccharothrix</taxon>
    </lineage>
</organism>
<evidence type="ECO:0000259" key="3">
    <source>
        <dbReference type="Pfam" id="PF03779"/>
    </source>
</evidence>
<evidence type="ECO:0000313" key="5">
    <source>
        <dbReference type="Proteomes" id="UP000639606"/>
    </source>
</evidence>
<feature type="transmembrane region" description="Helical" evidence="2">
    <location>
        <begin position="24"/>
        <end position="47"/>
    </location>
</feature>
<name>A0A918ARF7_9PSEU</name>
<proteinExistence type="predicted"/>
<feature type="compositionally biased region" description="Basic and acidic residues" evidence="1">
    <location>
        <begin position="1"/>
        <end position="12"/>
    </location>
</feature>
<evidence type="ECO:0000313" key="4">
    <source>
        <dbReference type="EMBL" id="GGP65506.1"/>
    </source>
</evidence>
<feature type="transmembrane region" description="Helical" evidence="2">
    <location>
        <begin position="85"/>
        <end position="106"/>
    </location>
</feature>
<feature type="transmembrane region" description="Helical" evidence="2">
    <location>
        <begin position="118"/>
        <end position="135"/>
    </location>
</feature>
<keyword evidence="2" id="KW-1133">Transmembrane helix</keyword>
<dbReference type="Proteomes" id="UP000639606">
    <property type="component" value="Unassembled WGS sequence"/>
</dbReference>
<sequence>MSWTTRRAEPRSDTAAQPAPTTPAIAHGAAVASFLAGLWLVMAPFALRYQSAEDGFDRHWTSVLAGSVVLVCSLVHAMAPRETPWLLPVLFAVGAWLVVAPLVTRYPVAGHAAANDSVTGAVVVLATLSSAAAALRRGPRLRLRDRP</sequence>
<feature type="transmembrane region" description="Helical" evidence="2">
    <location>
        <begin position="59"/>
        <end position="79"/>
    </location>
</feature>
<reference evidence="4" key="2">
    <citation type="submission" date="2020-09" db="EMBL/GenBank/DDBJ databases">
        <authorList>
            <person name="Sun Q."/>
            <person name="Ohkuma M."/>
        </authorList>
    </citation>
    <scope>NUCLEOTIDE SEQUENCE</scope>
    <source>
        <strain evidence="4">JCM 3313</strain>
    </source>
</reference>
<comment type="caution">
    <text evidence="4">The sequence shown here is derived from an EMBL/GenBank/DDBJ whole genome shotgun (WGS) entry which is preliminary data.</text>
</comment>
<keyword evidence="2" id="KW-0472">Membrane</keyword>
<dbReference type="InterPro" id="IPR005530">
    <property type="entry name" value="SPW"/>
</dbReference>
<dbReference type="Pfam" id="PF03779">
    <property type="entry name" value="SPW"/>
    <property type="match status" value="1"/>
</dbReference>
<evidence type="ECO:0000256" key="1">
    <source>
        <dbReference type="SAM" id="MobiDB-lite"/>
    </source>
</evidence>
<dbReference type="RefSeq" id="WP_189225061.1">
    <property type="nucleotide sequence ID" value="NZ_BMRG01000008.1"/>
</dbReference>
<dbReference type="EMBL" id="BMRG01000008">
    <property type="protein sequence ID" value="GGP65506.1"/>
    <property type="molecule type" value="Genomic_DNA"/>
</dbReference>
<gene>
    <name evidence="4" type="ORF">GCM10010185_42890</name>
</gene>
<feature type="domain" description="SPW repeat-containing integral membrane" evidence="3">
    <location>
        <begin position="31"/>
        <end position="127"/>
    </location>
</feature>
<keyword evidence="5" id="KW-1185">Reference proteome</keyword>
<feature type="region of interest" description="Disordered" evidence="1">
    <location>
        <begin position="1"/>
        <end position="20"/>
    </location>
</feature>
<reference evidence="4" key="1">
    <citation type="journal article" date="2014" name="Int. J. Syst. Evol. Microbiol.">
        <title>Complete genome sequence of Corynebacterium casei LMG S-19264T (=DSM 44701T), isolated from a smear-ripened cheese.</title>
        <authorList>
            <consortium name="US DOE Joint Genome Institute (JGI-PGF)"/>
            <person name="Walter F."/>
            <person name="Albersmeier A."/>
            <person name="Kalinowski J."/>
            <person name="Ruckert C."/>
        </authorList>
    </citation>
    <scope>NUCLEOTIDE SEQUENCE</scope>
    <source>
        <strain evidence="4">JCM 3313</strain>
    </source>
</reference>
<protein>
    <recommendedName>
        <fullName evidence="3">SPW repeat-containing integral membrane domain-containing protein</fullName>
    </recommendedName>
</protein>
<keyword evidence="2" id="KW-0812">Transmembrane</keyword>
<accession>A0A918ARF7</accession>
<evidence type="ECO:0000256" key="2">
    <source>
        <dbReference type="SAM" id="Phobius"/>
    </source>
</evidence>